<dbReference type="RefSeq" id="WP_091353455.1">
    <property type="nucleotide sequence ID" value="NZ_AP025284.1"/>
</dbReference>
<dbReference type="CDD" id="cd00552">
    <property type="entry name" value="RaiA"/>
    <property type="match status" value="1"/>
</dbReference>
<organism evidence="2 3">
    <name type="scientific">Amphritea atlantica</name>
    <dbReference type="NCBI Taxonomy" id="355243"/>
    <lineage>
        <taxon>Bacteria</taxon>
        <taxon>Pseudomonadati</taxon>
        <taxon>Pseudomonadota</taxon>
        <taxon>Gammaproteobacteria</taxon>
        <taxon>Oceanospirillales</taxon>
        <taxon>Oceanospirillaceae</taxon>
        <taxon>Amphritea</taxon>
    </lineage>
</organism>
<feature type="compositionally biased region" description="Acidic residues" evidence="1">
    <location>
        <begin position="106"/>
        <end position="116"/>
    </location>
</feature>
<dbReference type="Proteomes" id="UP000198749">
    <property type="component" value="Unassembled WGS sequence"/>
</dbReference>
<evidence type="ECO:0000256" key="1">
    <source>
        <dbReference type="SAM" id="MobiDB-lite"/>
    </source>
</evidence>
<dbReference type="Pfam" id="PF02482">
    <property type="entry name" value="Ribosomal_S30AE"/>
    <property type="match status" value="1"/>
</dbReference>
<dbReference type="NCBIfam" id="TIGR00741">
    <property type="entry name" value="yfiA"/>
    <property type="match status" value="1"/>
</dbReference>
<name>A0A1H9DE91_9GAMM</name>
<dbReference type="OrthoDB" id="9795980at2"/>
<proteinExistence type="predicted"/>
<gene>
    <name evidence="2" type="ORF">SAMN03080615_00503</name>
</gene>
<sequence length="116" mass="13052">MNINITNRNDKVSPALREKIEAWLEESQRRYNVITSAQVTIEKSNGKEEIVEATVHATGKDLFAKASEENLYAALDSLAHKIDKQLAKIRDIQTNKKGSSVPLMAEPEEEIAEEEE</sequence>
<dbReference type="EMBL" id="FOGB01000001">
    <property type="protein sequence ID" value="SEQ11786.1"/>
    <property type="molecule type" value="Genomic_DNA"/>
</dbReference>
<dbReference type="Gene3D" id="3.30.160.100">
    <property type="entry name" value="Ribosome hibernation promotion factor-like"/>
    <property type="match status" value="1"/>
</dbReference>
<evidence type="ECO:0000313" key="2">
    <source>
        <dbReference type="EMBL" id="SEQ11786.1"/>
    </source>
</evidence>
<keyword evidence="3" id="KW-1185">Reference proteome</keyword>
<dbReference type="SUPFAM" id="SSF69754">
    <property type="entry name" value="Ribosome binding protein Y (YfiA homologue)"/>
    <property type="match status" value="1"/>
</dbReference>
<dbReference type="InterPro" id="IPR036567">
    <property type="entry name" value="RHF-like"/>
</dbReference>
<dbReference type="AlphaFoldDB" id="A0A1H9DE91"/>
<protein>
    <submittedName>
        <fullName evidence="2">Putative sigma-54 modulation protein</fullName>
    </submittedName>
</protein>
<accession>A0A1H9DE91</accession>
<evidence type="ECO:0000313" key="3">
    <source>
        <dbReference type="Proteomes" id="UP000198749"/>
    </source>
</evidence>
<dbReference type="InterPro" id="IPR003489">
    <property type="entry name" value="RHF/RaiA"/>
</dbReference>
<feature type="region of interest" description="Disordered" evidence="1">
    <location>
        <begin position="96"/>
        <end position="116"/>
    </location>
</feature>
<reference evidence="3" key="1">
    <citation type="submission" date="2016-10" db="EMBL/GenBank/DDBJ databases">
        <authorList>
            <person name="Varghese N."/>
            <person name="Submissions S."/>
        </authorList>
    </citation>
    <scope>NUCLEOTIDE SEQUENCE [LARGE SCALE GENOMIC DNA]</scope>
    <source>
        <strain evidence="3">DSM 18887</strain>
    </source>
</reference>
<dbReference type="STRING" id="355243.SAMN03080615_00503"/>